<keyword evidence="3 15" id="KW-0820">tRNA-binding</keyword>
<dbReference type="InterPro" id="IPR018162">
    <property type="entry name" value="Ala-tRNA-ligase_IIc_anticod-bd"/>
</dbReference>
<feature type="binding site" evidence="15">
    <location>
        <position position="606"/>
    </location>
    <ligand>
        <name>Zn(2+)</name>
        <dbReference type="ChEBI" id="CHEBI:29105"/>
    </ligand>
</feature>
<dbReference type="GO" id="GO:0005524">
    <property type="term" value="F:ATP binding"/>
    <property type="evidence" value="ECO:0007669"/>
    <property type="project" value="UniProtKB-UniRule"/>
</dbReference>
<evidence type="ECO:0000256" key="1">
    <source>
        <dbReference type="ARBA" id="ARBA00008429"/>
    </source>
</evidence>
<feature type="domain" description="Alanyl-transfer RNA synthetases family profile" evidence="16">
    <location>
        <begin position="8"/>
        <end position="768"/>
    </location>
</feature>
<dbReference type="SUPFAM" id="SSF55186">
    <property type="entry name" value="ThrRS/AlaRS common domain"/>
    <property type="match status" value="1"/>
</dbReference>
<comment type="function">
    <text evidence="14 15">Catalyzes the attachment of alanine to tRNA(Ala) in a two-step reaction: alanine is first activated by ATP to form Ala-AMP and then transferred to the acceptor end of tRNA(Ala). Also edits incorrectly charged tRNA(Ala) via its editing domain.</text>
</comment>
<dbReference type="CDD" id="cd00673">
    <property type="entry name" value="AlaRS_core"/>
    <property type="match status" value="1"/>
</dbReference>
<keyword evidence="9 15" id="KW-0694">RNA-binding</keyword>
<keyword evidence="4 15" id="KW-0436">Ligase</keyword>
<organism evidence="17 18">
    <name type="scientific">Didymella exigua CBS 183.55</name>
    <dbReference type="NCBI Taxonomy" id="1150837"/>
    <lineage>
        <taxon>Eukaryota</taxon>
        <taxon>Fungi</taxon>
        <taxon>Dikarya</taxon>
        <taxon>Ascomycota</taxon>
        <taxon>Pezizomycotina</taxon>
        <taxon>Dothideomycetes</taxon>
        <taxon>Pleosporomycetidae</taxon>
        <taxon>Pleosporales</taxon>
        <taxon>Pleosporineae</taxon>
        <taxon>Didymellaceae</taxon>
        <taxon>Didymella</taxon>
    </lineage>
</organism>
<dbReference type="GO" id="GO:0005739">
    <property type="term" value="C:mitochondrion"/>
    <property type="evidence" value="ECO:0007669"/>
    <property type="project" value="UniProtKB-SubCell"/>
</dbReference>
<dbReference type="InterPro" id="IPR050058">
    <property type="entry name" value="Ala-tRNA_ligase"/>
</dbReference>
<evidence type="ECO:0000313" key="18">
    <source>
        <dbReference type="Proteomes" id="UP000800082"/>
    </source>
</evidence>
<dbReference type="InterPro" id="IPR012947">
    <property type="entry name" value="tRNA_SAD"/>
</dbReference>
<dbReference type="EC" id="6.1.1.7" evidence="15"/>
<dbReference type="GO" id="GO:0070143">
    <property type="term" value="P:mitochondrial alanyl-tRNA aminoacylation"/>
    <property type="evidence" value="ECO:0007669"/>
    <property type="project" value="UniProtKB-UniRule"/>
</dbReference>
<reference evidence="17" key="1">
    <citation type="journal article" date="2020" name="Stud. Mycol.">
        <title>101 Dothideomycetes genomes: a test case for predicting lifestyles and emergence of pathogens.</title>
        <authorList>
            <person name="Haridas S."/>
            <person name="Albert R."/>
            <person name="Binder M."/>
            <person name="Bloem J."/>
            <person name="Labutti K."/>
            <person name="Salamov A."/>
            <person name="Andreopoulos B."/>
            <person name="Baker S."/>
            <person name="Barry K."/>
            <person name="Bills G."/>
            <person name="Bluhm B."/>
            <person name="Cannon C."/>
            <person name="Castanera R."/>
            <person name="Culley D."/>
            <person name="Daum C."/>
            <person name="Ezra D."/>
            <person name="Gonzalez J."/>
            <person name="Henrissat B."/>
            <person name="Kuo A."/>
            <person name="Liang C."/>
            <person name="Lipzen A."/>
            <person name="Lutzoni F."/>
            <person name="Magnuson J."/>
            <person name="Mondo S."/>
            <person name="Nolan M."/>
            <person name="Ohm R."/>
            <person name="Pangilinan J."/>
            <person name="Park H.-J."/>
            <person name="Ramirez L."/>
            <person name="Alfaro M."/>
            <person name="Sun H."/>
            <person name="Tritt A."/>
            <person name="Yoshinaga Y."/>
            <person name="Zwiers L.-H."/>
            <person name="Turgeon B."/>
            <person name="Goodwin S."/>
            <person name="Spatafora J."/>
            <person name="Crous P."/>
            <person name="Grigoriev I."/>
        </authorList>
    </citation>
    <scope>NUCLEOTIDE SEQUENCE</scope>
    <source>
        <strain evidence="17">CBS 183.55</strain>
    </source>
</reference>
<evidence type="ECO:0000256" key="2">
    <source>
        <dbReference type="ARBA" id="ARBA00022490"/>
    </source>
</evidence>
<dbReference type="InterPro" id="IPR059090">
    <property type="entry name" value="ALA1_helical"/>
</dbReference>
<dbReference type="InterPro" id="IPR018163">
    <property type="entry name" value="Thr/Ala-tRNA-synth_IIc_edit"/>
</dbReference>
<protein>
    <recommendedName>
        <fullName evidence="15">Alanine--tRNA ligase</fullName>
        <ecNumber evidence="15">6.1.1.7</ecNumber>
    </recommendedName>
    <alternativeName>
        <fullName evidence="15">Alanyl-tRNA synthetase</fullName>
        <shortName evidence="15">AlaRS</shortName>
    </alternativeName>
</protein>
<evidence type="ECO:0000256" key="11">
    <source>
        <dbReference type="ARBA" id="ARBA00023128"/>
    </source>
</evidence>
<dbReference type="Gene3D" id="3.10.310.40">
    <property type="match status" value="1"/>
</dbReference>
<feature type="binding site" evidence="15">
    <location>
        <position position="729"/>
    </location>
    <ligand>
        <name>Zn(2+)</name>
        <dbReference type="ChEBI" id="CHEBI:29105"/>
    </ligand>
</feature>
<sequence>MAPEQPQWAAAKVRQTFLDYFAQHGHTFVPSSSVVPLSDPTLLFTNAGMNQYKAIFQGTVDPSSDFAQLKRAANSQKCIRAGGKHNDLDDVGKDSYHHTFFEMLGNWSFGDYFKHEAIGFTWELLTKVYGVDPKRLYVTYFEGDAAGGLDADVEALELWKRVGVPEDHILPGNMKDNFWEMGEQGPCGPCSEVHYDLREPVGGEYRNAAELVNADDAEVIEIWNNVFMQYNREPDRSLRPLPNKHIDTGMGFERLVCLLQKKTSNYDTDVFTPLFARIQHVTGARPYGAKFGKDDPDGIDTAYRVVADHVRMMSFAIADGGVPNNVGRGYVVRRVLRRGARYARKYFETDIGGFFSQIVPTLVDQMGDMFPEIRKKQQDIIEMLDDEEKAFAKSLDRGEVIFEKYAQKAKAKGSNHLPGDDVWRLYDTYGFPVDLTKLMAEERGLSIDDTEVEAAQEKAREASKGDKKAAGLAVKLDVHDLGALDSMPNVPKTDDGAKYGRENITATVKAIYHNKRFLESTAELPRAARFGILLDRTNFYAEQGGQEADYGKLVVDGEADFTVDDVQVYAGYVLHTGYMGEGELSVGSKVIAEFDELRRSPIRSNHTGTHVLNYALRQVLGSEVDQKGSLVAPEKLRFDFSHKAGLSDAELEEVESVSTAYIKQDARVYAKEVSLATAREINGLRAVFGETYPDPVRVVSVGTPVEELMADPKNERWSKLSIEFCGGTHVLKTGEIKELVVLEESGIAKGIRRIIAVTGQEAYNVQRTAGDFSERLDALEKLPFGAQKENDAKRTQVDLNNLTISALTKSRFRDRMTKISKSILDEQKAAAKAEQKKVLDAVTSYFDDDSNKFLVHKVEYSSNVSKTISDVIKTVSGPKSAIKDRSVYLFAASPEERKVVHGCYLSEPFKAKGGDGPTWAAAVTPVVGGKAGGKPGAPTAIGQGTNADKVDQGVEEATKWIESLSL</sequence>
<accession>A0A6A5RXR3</accession>
<comment type="domain">
    <text evidence="15">Consists of three domains; the N-terminal catalytic domain, the editing domain and the C-terminal C-Ala domain. The editing domain removes incorrectly charged amino acids, while the C-Ala domain, along with tRNA(Ala), serves as a bridge to cooperatively bring together the editing and aminoacylation centers thus stimulating deacylation of misacylated tRNAs.</text>
</comment>
<dbReference type="FunFam" id="3.10.310.40:FF:000003">
    <property type="entry name" value="Alanine--tRNA ligase"/>
    <property type="match status" value="1"/>
</dbReference>
<dbReference type="AlphaFoldDB" id="A0A6A5RXR3"/>
<keyword evidence="10 15" id="KW-0648">Protein biosynthesis</keyword>
<comment type="similarity">
    <text evidence="1">Belongs to the class-II aminoacyl-tRNA synthetase family. Alax-L subfamily.</text>
</comment>
<dbReference type="PANTHER" id="PTHR11777:SF9">
    <property type="entry name" value="ALANINE--TRNA LIGASE, CYTOPLASMIC"/>
    <property type="match status" value="1"/>
</dbReference>
<comment type="catalytic activity">
    <reaction evidence="13 15">
        <text>tRNA(Ala) + L-alanine + ATP = L-alanyl-tRNA(Ala) + AMP + diphosphate</text>
        <dbReference type="Rhea" id="RHEA:12540"/>
        <dbReference type="Rhea" id="RHEA-COMP:9657"/>
        <dbReference type="Rhea" id="RHEA-COMP:9923"/>
        <dbReference type="ChEBI" id="CHEBI:30616"/>
        <dbReference type="ChEBI" id="CHEBI:33019"/>
        <dbReference type="ChEBI" id="CHEBI:57972"/>
        <dbReference type="ChEBI" id="CHEBI:78442"/>
        <dbReference type="ChEBI" id="CHEBI:78497"/>
        <dbReference type="ChEBI" id="CHEBI:456215"/>
        <dbReference type="EC" id="6.1.1.7"/>
    </reaction>
</comment>
<dbReference type="Pfam" id="PF01411">
    <property type="entry name" value="tRNA-synt_2c"/>
    <property type="match status" value="1"/>
</dbReference>
<dbReference type="HAMAP" id="MF_00036_B">
    <property type="entry name" value="Ala_tRNA_synth_B"/>
    <property type="match status" value="1"/>
</dbReference>
<gene>
    <name evidence="15" type="primary">ALA1</name>
    <name evidence="17" type="ORF">M421DRAFT_98457</name>
</gene>
<keyword evidence="12 15" id="KW-0030">Aminoacyl-tRNA synthetase</keyword>
<dbReference type="PRINTS" id="PR00980">
    <property type="entry name" value="TRNASYNTHALA"/>
</dbReference>
<dbReference type="OrthoDB" id="2423964at2759"/>
<keyword evidence="11 15" id="KW-0496">Mitochondrion</keyword>
<evidence type="ECO:0000256" key="8">
    <source>
        <dbReference type="ARBA" id="ARBA00022840"/>
    </source>
</evidence>
<keyword evidence="7 15" id="KW-0862">Zinc</keyword>
<dbReference type="SUPFAM" id="SSF50447">
    <property type="entry name" value="Translation proteins"/>
    <property type="match status" value="1"/>
</dbReference>
<dbReference type="InterPro" id="IPR018164">
    <property type="entry name" value="Ala-tRNA-synth_IIc_N"/>
</dbReference>
<evidence type="ECO:0000256" key="13">
    <source>
        <dbReference type="ARBA" id="ARBA00048300"/>
    </source>
</evidence>
<feature type="binding site" evidence="15">
    <location>
        <position position="610"/>
    </location>
    <ligand>
        <name>Zn(2+)</name>
        <dbReference type="ChEBI" id="CHEBI:29105"/>
    </ligand>
</feature>
<comment type="subcellular location">
    <subcellularLocation>
        <location evidence="15">Mitochondrion</location>
    </subcellularLocation>
    <subcellularLocation>
        <location evidence="15">Cytoplasm</location>
    </subcellularLocation>
</comment>
<evidence type="ECO:0000256" key="10">
    <source>
        <dbReference type="ARBA" id="ARBA00022917"/>
    </source>
</evidence>
<dbReference type="FunFam" id="2.40.30.130:FF:000004">
    <property type="entry name" value="Alanine--tRNA ligase"/>
    <property type="match status" value="1"/>
</dbReference>
<dbReference type="InterPro" id="IPR023033">
    <property type="entry name" value="Ala_tRNA_ligase_euk/bac"/>
</dbReference>
<evidence type="ECO:0000256" key="15">
    <source>
        <dbReference type="HAMAP-Rule" id="MF_03133"/>
    </source>
</evidence>
<dbReference type="InterPro" id="IPR045864">
    <property type="entry name" value="aa-tRNA-synth_II/BPL/LPL"/>
</dbReference>
<keyword evidence="8 15" id="KW-0067">ATP-binding</keyword>
<dbReference type="NCBIfam" id="TIGR00344">
    <property type="entry name" value="alaS"/>
    <property type="match status" value="1"/>
</dbReference>
<feature type="binding site" evidence="15">
    <location>
        <position position="725"/>
    </location>
    <ligand>
        <name>Zn(2+)</name>
        <dbReference type="ChEBI" id="CHEBI:29105"/>
    </ligand>
</feature>
<dbReference type="PROSITE" id="PS50860">
    <property type="entry name" value="AA_TRNA_LIGASE_II_ALA"/>
    <property type="match status" value="1"/>
</dbReference>
<dbReference type="InterPro" id="IPR002318">
    <property type="entry name" value="Ala-tRNA-lgiase_IIc"/>
</dbReference>
<name>A0A6A5RXR3_9PLEO</name>
<dbReference type="SUPFAM" id="SSF101353">
    <property type="entry name" value="Putative anticodon-binding domain of alanyl-tRNA synthetase (AlaRS)"/>
    <property type="match status" value="1"/>
</dbReference>
<evidence type="ECO:0000256" key="4">
    <source>
        <dbReference type="ARBA" id="ARBA00022598"/>
    </source>
</evidence>
<comment type="cofactor">
    <cofactor evidence="15">
        <name>Zn(2+)</name>
        <dbReference type="ChEBI" id="CHEBI:29105"/>
    </cofactor>
    <text evidence="15">Binds 1 zinc ion per subunit.</text>
</comment>
<dbReference type="GO" id="GO:0004813">
    <property type="term" value="F:alanine-tRNA ligase activity"/>
    <property type="evidence" value="ECO:0007669"/>
    <property type="project" value="UniProtKB-UniRule"/>
</dbReference>
<dbReference type="FunFam" id="3.30.930.10:FF:000011">
    <property type="entry name" value="Alanine--tRNA ligase, cytoplasmic"/>
    <property type="match status" value="1"/>
</dbReference>
<dbReference type="PANTHER" id="PTHR11777">
    <property type="entry name" value="ALANYL-TRNA SYNTHETASE"/>
    <property type="match status" value="1"/>
</dbReference>
<evidence type="ECO:0000256" key="12">
    <source>
        <dbReference type="ARBA" id="ARBA00023146"/>
    </source>
</evidence>
<dbReference type="InterPro" id="IPR009000">
    <property type="entry name" value="Transl_B-barrel_sf"/>
</dbReference>
<dbReference type="InterPro" id="IPR018165">
    <property type="entry name" value="Ala-tRNA-synth_IIc_core"/>
</dbReference>
<dbReference type="Pfam" id="PF26023">
    <property type="entry name" value="ALA1"/>
    <property type="match status" value="1"/>
</dbReference>
<evidence type="ECO:0000256" key="3">
    <source>
        <dbReference type="ARBA" id="ARBA00022555"/>
    </source>
</evidence>
<evidence type="ECO:0000313" key="17">
    <source>
        <dbReference type="EMBL" id="KAF1932309.1"/>
    </source>
</evidence>
<dbReference type="Gene3D" id="3.30.930.10">
    <property type="entry name" value="Bira Bifunctional Protein, Domain 2"/>
    <property type="match status" value="1"/>
</dbReference>
<evidence type="ECO:0000259" key="16">
    <source>
        <dbReference type="PROSITE" id="PS50860"/>
    </source>
</evidence>
<dbReference type="Gene3D" id="2.40.30.130">
    <property type="match status" value="1"/>
</dbReference>
<dbReference type="Gene3D" id="3.30.980.10">
    <property type="entry name" value="Threonyl-trna Synthetase, Chain A, domain 2"/>
    <property type="match status" value="1"/>
</dbReference>
<proteinExistence type="inferred from homology"/>
<keyword evidence="5 15" id="KW-0479">Metal-binding</keyword>
<dbReference type="FunFam" id="3.30.980.10:FF:000004">
    <property type="entry name" value="Alanine--tRNA ligase, cytoplasmic"/>
    <property type="match status" value="1"/>
</dbReference>
<dbReference type="Proteomes" id="UP000800082">
    <property type="component" value="Unassembled WGS sequence"/>
</dbReference>
<keyword evidence="2 15" id="KW-0963">Cytoplasm</keyword>
<dbReference type="GO" id="GO:0008270">
    <property type="term" value="F:zinc ion binding"/>
    <property type="evidence" value="ECO:0007669"/>
    <property type="project" value="UniProtKB-UniRule"/>
</dbReference>
<evidence type="ECO:0000256" key="7">
    <source>
        <dbReference type="ARBA" id="ARBA00022833"/>
    </source>
</evidence>
<keyword evidence="18" id="KW-1185">Reference proteome</keyword>
<dbReference type="SUPFAM" id="SSF55681">
    <property type="entry name" value="Class II aaRS and biotin synthetases"/>
    <property type="match status" value="1"/>
</dbReference>
<dbReference type="SMART" id="SM00863">
    <property type="entry name" value="tRNA_SAD"/>
    <property type="match status" value="1"/>
</dbReference>
<evidence type="ECO:0000256" key="5">
    <source>
        <dbReference type="ARBA" id="ARBA00022723"/>
    </source>
</evidence>
<dbReference type="GO" id="GO:0002161">
    <property type="term" value="F:aminoacyl-tRNA deacylase activity"/>
    <property type="evidence" value="ECO:0007669"/>
    <property type="project" value="TreeGrafter"/>
</dbReference>
<dbReference type="Pfam" id="PF07973">
    <property type="entry name" value="tRNA_SAD"/>
    <property type="match status" value="1"/>
</dbReference>
<keyword evidence="6 15" id="KW-0547">Nucleotide-binding</keyword>
<evidence type="ECO:0000256" key="14">
    <source>
        <dbReference type="ARBA" id="ARBA00055137"/>
    </source>
</evidence>
<evidence type="ECO:0000256" key="6">
    <source>
        <dbReference type="ARBA" id="ARBA00022741"/>
    </source>
</evidence>
<dbReference type="GO" id="GO:0000049">
    <property type="term" value="F:tRNA binding"/>
    <property type="evidence" value="ECO:0007669"/>
    <property type="project" value="UniProtKB-KW"/>
</dbReference>
<dbReference type="EMBL" id="ML978959">
    <property type="protein sequence ID" value="KAF1932309.1"/>
    <property type="molecule type" value="Genomic_DNA"/>
</dbReference>
<evidence type="ECO:0000256" key="9">
    <source>
        <dbReference type="ARBA" id="ARBA00022884"/>
    </source>
</evidence>
<comment type="subunit">
    <text evidence="15">Monomer.</text>
</comment>